<evidence type="ECO:0008006" key="4">
    <source>
        <dbReference type="Google" id="ProtNLM"/>
    </source>
</evidence>
<comment type="caution">
    <text evidence="2">The sequence shown here is derived from an EMBL/GenBank/DDBJ whole genome shotgun (WGS) entry which is preliminary data.</text>
</comment>
<dbReference type="PATRIC" id="fig|1705562.3.peg.3598"/>
<keyword evidence="3" id="KW-1185">Reference proteome</keyword>
<dbReference type="OrthoDB" id="221107at2157"/>
<dbReference type="RefSeq" id="WP_053968834.1">
    <property type="nucleotide sequence ID" value="NZ_JAWJXX010000002.1"/>
</dbReference>
<evidence type="ECO:0000256" key="1">
    <source>
        <dbReference type="SAM" id="MobiDB-lite"/>
    </source>
</evidence>
<name>A0A0N0BNQ3_9EURY</name>
<feature type="region of interest" description="Disordered" evidence="1">
    <location>
        <begin position="463"/>
        <end position="489"/>
    </location>
</feature>
<protein>
    <recommendedName>
        <fullName evidence="4">CARDB domain-containing protein</fullName>
    </recommendedName>
</protein>
<proteinExistence type="predicted"/>
<dbReference type="Proteomes" id="UP000037729">
    <property type="component" value="Unassembled WGS sequence"/>
</dbReference>
<dbReference type="InterPro" id="IPR013783">
    <property type="entry name" value="Ig-like_fold"/>
</dbReference>
<sequence length="616" mass="65663">MLSIGYGKLLIGCVAGLVVLGGATVGLGIGGFADVPADSETTVGEDELEITTVQSPAEIRPDEPLRVHLRITNPGSATTTKQVALRLSGDGDQQSPETVITKQVELSAAEPTDVTLAVEPDQLSSGEYTYAVAVGDSSSPETTGDVAVLTPPTFVLADTTANATIVRGTNASIRANLTNVGAYRGVQTVRFAVDTDRNGQYSDTETLNESVYSLAGGQSQVSTATVNTAGLTPDEYQYKIATENVTTTGTLNVQQPATFRLQNMTAPANVTKGETANVSVVVENVGDVGGTDNVTLRSDSTNTTYSRSVSLAANESTTVSIGVQTTNLSRGQHNHSLGTAADKETVSMTVEDSHFEVSDLDGPNVLYVGDTAVFSASVTNTGNVTGTQSIQHRIDSDDDDRPETYGVNRTVTLAPGESSRVRFEIEYTVTDSTDYPVEPLSLQTYVYGIYSEDARVSTAMSVKPSWAKDGGGSSGSGGSTSVSEGERASLDEITQDKYGLYYNEVSGETKRQIEEIHERQPFADGLAVAEVRTREEIARQEYGADVKAGDKFNFTGLDIETQQKVEADFDSQFQTDSGDRIESWDELANDTYGASYENLTASRQADIRTTYQDQFE</sequence>
<evidence type="ECO:0000313" key="2">
    <source>
        <dbReference type="EMBL" id="KOX92623.1"/>
    </source>
</evidence>
<dbReference type="AlphaFoldDB" id="A0A0N0BNQ3"/>
<dbReference type="Gene3D" id="2.60.40.10">
    <property type="entry name" value="Immunoglobulins"/>
    <property type="match status" value="3"/>
</dbReference>
<accession>A0A0N0BNQ3</accession>
<reference evidence="2 3" key="1">
    <citation type="submission" date="2015-08" db="EMBL/GenBank/DDBJ databases">
        <title>Genomes of Isolates from Cabo Rojo, PR.</title>
        <authorList>
            <person name="Sanchez-Nieves R.L."/>
            <person name="Montalvo-Rodriguez R."/>
        </authorList>
    </citation>
    <scope>NUCLEOTIDE SEQUENCE [LARGE SCALE GENOMIC DNA]</scope>
    <source>
        <strain evidence="2 3">SL3</strain>
    </source>
</reference>
<gene>
    <name evidence="2" type="ORF">AMS69_14885</name>
</gene>
<dbReference type="EMBL" id="LIUF01000004">
    <property type="protein sequence ID" value="KOX92623.1"/>
    <property type="molecule type" value="Genomic_DNA"/>
</dbReference>
<feature type="compositionally biased region" description="Gly residues" evidence="1">
    <location>
        <begin position="469"/>
        <end position="478"/>
    </location>
</feature>
<evidence type="ECO:0000313" key="3">
    <source>
        <dbReference type="Proteomes" id="UP000037729"/>
    </source>
</evidence>
<organism evidence="2 3">
    <name type="scientific">Haloarcula rubripromontorii</name>
    <dbReference type="NCBI Taxonomy" id="1705562"/>
    <lineage>
        <taxon>Archaea</taxon>
        <taxon>Methanobacteriati</taxon>
        <taxon>Methanobacteriota</taxon>
        <taxon>Stenosarchaea group</taxon>
        <taxon>Halobacteria</taxon>
        <taxon>Halobacteriales</taxon>
        <taxon>Haloarculaceae</taxon>
        <taxon>Haloarcula</taxon>
    </lineage>
</organism>